<evidence type="ECO:0000256" key="4">
    <source>
        <dbReference type="SAM" id="MobiDB-lite"/>
    </source>
</evidence>
<feature type="compositionally biased region" description="Basic and acidic residues" evidence="4">
    <location>
        <begin position="42"/>
        <end position="51"/>
    </location>
</feature>
<dbReference type="GO" id="GO:0016567">
    <property type="term" value="P:protein ubiquitination"/>
    <property type="evidence" value="ECO:0007669"/>
    <property type="project" value="InterPro"/>
</dbReference>
<feature type="compositionally biased region" description="Basic and acidic residues" evidence="4">
    <location>
        <begin position="236"/>
        <end position="259"/>
    </location>
</feature>
<evidence type="ECO:0000313" key="7">
    <source>
        <dbReference type="Proteomes" id="UP000091820"/>
    </source>
</evidence>
<keyword evidence="1 3" id="KW-0863">Zinc-finger</keyword>
<feature type="compositionally biased region" description="Basic and acidic residues" evidence="4">
    <location>
        <begin position="83"/>
        <end position="93"/>
    </location>
</feature>
<dbReference type="Proteomes" id="UP000091820">
    <property type="component" value="Unassembled WGS sequence"/>
</dbReference>
<dbReference type="GO" id="GO:0004842">
    <property type="term" value="F:ubiquitin-protein transferase activity"/>
    <property type="evidence" value="ECO:0007669"/>
    <property type="project" value="InterPro"/>
</dbReference>
<feature type="compositionally biased region" description="Basic and acidic residues" evidence="4">
    <location>
        <begin position="266"/>
        <end position="281"/>
    </location>
</feature>
<dbReference type="GO" id="GO:0005634">
    <property type="term" value="C:nucleus"/>
    <property type="evidence" value="ECO:0007669"/>
    <property type="project" value="InterPro"/>
</dbReference>
<dbReference type="PANTHER" id="PTHR16047:SF7">
    <property type="entry name" value="E3 UBIQUITIN-PROTEIN LIGASE RFWD3"/>
    <property type="match status" value="1"/>
</dbReference>
<evidence type="ECO:0000256" key="3">
    <source>
        <dbReference type="PROSITE-ProRule" id="PRU00175"/>
    </source>
</evidence>
<sequence>MEDNNNMVIVISDDSDADQDDFNDFPMLQGDNSNLQSLSFEDNVKEEETFSRDQSGQEIDDENDSDVIMVEDNGDELAPPPAKKREATTPQHEESNDYGVRCTICFEEYEVSGEHRIVSLKCGHIFGDGCIRKWLNEDYRRTDDVGMCPRCKAEASADDICYLFAKSVRAVDRTEERRLQQELDDRERTVQCLNSELIKFKTLYADTTEKLKRAEALAAHMNSLVQAYELVLEHEEQISREPQGEGEGEGVRARVREGEGQGEGEDDRKGQGEEDRKGEGE</sequence>
<accession>A0A1A9WSQ7</accession>
<dbReference type="EnsemblMetazoa" id="GBRI030628-RA">
    <property type="protein sequence ID" value="GBRI030628-PA"/>
    <property type="gene ID" value="GBRI030628"/>
</dbReference>
<dbReference type="PROSITE" id="PS50089">
    <property type="entry name" value="ZF_RING_2"/>
    <property type="match status" value="1"/>
</dbReference>
<name>A0A1A9WSQ7_9MUSC</name>
<feature type="domain" description="RING-type" evidence="5">
    <location>
        <begin position="102"/>
        <end position="152"/>
    </location>
</feature>
<proteinExistence type="predicted"/>
<dbReference type="SUPFAM" id="SSF57850">
    <property type="entry name" value="RING/U-box"/>
    <property type="match status" value="1"/>
</dbReference>
<dbReference type="Gene3D" id="3.30.40.10">
    <property type="entry name" value="Zinc/RING finger domain, C3HC4 (zinc finger)"/>
    <property type="match status" value="1"/>
</dbReference>
<dbReference type="InterPro" id="IPR037381">
    <property type="entry name" value="RFWD3"/>
</dbReference>
<feature type="region of interest" description="Disordered" evidence="4">
    <location>
        <begin position="236"/>
        <end position="281"/>
    </location>
</feature>
<organism evidence="6 7">
    <name type="scientific">Glossina brevipalpis</name>
    <dbReference type="NCBI Taxonomy" id="37001"/>
    <lineage>
        <taxon>Eukaryota</taxon>
        <taxon>Metazoa</taxon>
        <taxon>Ecdysozoa</taxon>
        <taxon>Arthropoda</taxon>
        <taxon>Hexapoda</taxon>
        <taxon>Insecta</taxon>
        <taxon>Pterygota</taxon>
        <taxon>Neoptera</taxon>
        <taxon>Endopterygota</taxon>
        <taxon>Diptera</taxon>
        <taxon>Brachycera</taxon>
        <taxon>Muscomorpha</taxon>
        <taxon>Hippoboscoidea</taxon>
        <taxon>Glossinidae</taxon>
        <taxon>Glossina</taxon>
    </lineage>
</organism>
<dbReference type="PANTHER" id="PTHR16047">
    <property type="entry name" value="RFWD3 PROTEIN"/>
    <property type="match status" value="1"/>
</dbReference>
<evidence type="ECO:0000259" key="5">
    <source>
        <dbReference type="PROSITE" id="PS50089"/>
    </source>
</evidence>
<keyword evidence="7" id="KW-1185">Reference proteome</keyword>
<dbReference type="STRING" id="37001.A0A1A9WSQ7"/>
<feature type="compositionally biased region" description="Polar residues" evidence="4">
    <location>
        <begin position="30"/>
        <end position="40"/>
    </location>
</feature>
<dbReference type="GO" id="GO:0036297">
    <property type="term" value="P:interstrand cross-link repair"/>
    <property type="evidence" value="ECO:0007669"/>
    <property type="project" value="InterPro"/>
</dbReference>
<keyword evidence="2" id="KW-0862">Zinc</keyword>
<reference evidence="6" key="2">
    <citation type="submission" date="2020-05" db="UniProtKB">
        <authorList>
            <consortium name="EnsemblMetazoa"/>
        </authorList>
    </citation>
    <scope>IDENTIFICATION</scope>
    <source>
        <strain evidence="6">IAEA</strain>
    </source>
</reference>
<reference evidence="7" key="1">
    <citation type="submission" date="2014-03" db="EMBL/GenBank/DDBJ databases">
        <authorList>
            <person name="Aksoy S."/>
            <person name="Warren W."/>
            <person name="Wilson R.K."/>
        </authorList>
    </citation>
    <scope>NUCLEOTIDE SEQUENCE [LARGE SCALE GENOMIC DNA]</scope>
    <source>
        <strain evidence="7">IAEA</strain>
    </source>
</reference>
<dbReference type="InterPro" id="IPR001841">
    <property type="entry name" value="Znf_RING"/>
</dbReference>
<feature type="region of interest" description="Disordered" evidence="4">
    <location>
        <begin position="1"/>
        <end position="93"/>
    </location>
</feature>
<dbReference type="Pfam" id="PF13639">
    <property type="entry name" value="zf-RING_2"/>
    <property type="match status" value="1"/>
</dbReference>
<evidence type="ECO:0000256" key="2">
    <source>
        <dbReference type="ARBA" id="ARBA00022833"/>
    </source>
</evidence>
<evidence type="ECO:0000313" key="6">
    <source>
        <dbReference type="EnsemblMetazoa" id="GBRI030628-PA"/>
    </source>
</evidence>
<dbReference type="AlphaFoldDB" id="A0A1A9WSQ7"/>
<dbReference type="VEuPathDB" id="VectorBase:GBRI030628"/>
<evidence type="ECO:0000256" key="1">
    <source>
        <dbReference type="ARBA" id="ARBA00022771"/>
    </source>
</evidence>
<keyword evidence="1 3" id="KW-0479">Metal-binding</keyword>
<dbReference type="InterPro" id="IPR013083">
    <property type="entry name" value="Znf_RING/FYVE/PHD"/>
</dbReference>
<dbReference type="GO" id="GO:0008270">
    <property type="term" value="F:zinc ion binding"/>
    <property type="evidence" value="ECO:0007669"/>
    <property type="project" value="UniProtKB-KW"/>
</dbReference>
<protein>
    <recommendedName>
        <fullName evidence="5">RING-type domain-containing protein</fullName>
    </recommendedName>
</protein>
<dbReference type="SMART" id="SM00184">
    <property type="entry name" value="RING"/>
    <property type="match status" value="1"/>
</dbReference>
<feature type="compositionally biased region" description="Acidic residues" evidence="4">
    <location>
        <begin position="13"/>
        <end position="23"/>
    </location>
</feature>